<keyword evidence="8" id="KW-0808">Transferase</keyword>
<dbReference type="InterPro" id="IPR044143">
    <property type="entry name" value="GlgB_N_E_set_prok"/>
</dbReference>
<dbReference type="SUPFAM" id="SSF81296">
    <property type="entry name" value="E set domains"/>
    <property type="match status" value="1"/>
</dbReference>
<evidence type="ECO:0000256" key="10">
    <source>
        <dbReference type="ARBA" id="ARBA00023277"/>
    </source>
</evidence>
<dbReference type="GO" id="GO:0005829">
    <property type="term" value="C:cytosol"/>
    <property type="evidence" value="ECO:0007669"/>
    <property type="project" value="TreeGrafter"/>
</dbReference>
<dbReference type="Proteomes" id="UP000808038">
    <property type="component" value="Unassembled WGS sequence"/>
</dbReference>
<evidence type="ECO:0000256" key="6">
    <source>
        <dbReference type="ARBA" id="ARBA00022600"/>
    </source>
</evidence>
<keyword evidence="6" id="KW-0321">Glycogen metabolism</keyword>
<dbReference type="InterPro" id="IPR006048">
    <property type="entry name" value="A-amylase/branching_C"/>
</dbReference>
<dbReference type="RefSeq" id="WP_135391236.1">
    <property type="nucleotide sequence ID" value="NZ_ALXH01000105.1"/>
</dbReference>
<keyword evidence="10" id="KW-0119">Carbohydrate metabolism</keyword>
<dbReference type="InterPro" id="IPR004193">
    <property type="entry name" value="Glyco_hydro_13_N"/>
</dbReference>
<dbReference type="Pfam" id="PF00128">
    <property type="entry name" value="Alpha-amylase"/>
    <property type="match status" value="1"/>
</dbReference>
<dbReference type="SUPFAM" id="SSF51445">
    <property type="entry name" value="(Trans)glycosidases"/>
    <property type="match status" value="1"/>
</dbReference>
<evidence type="ECO:0000256" key="8">
    <source>
        <dbReference type="ARBA" id="ARBA00022679"/>
    </source>
</evidence>
<dbReference type="InterPro" id="IPR017853">
    <property type="entry name" value="GH"/>
</dbReference>
<dbReference type="Gene3D" id="3.20.20.80">
    <property type="entry name" value="Glycosidases"/>
    <property type="match status" value="1"/>
</dbReference>
<dbReference type="InterPro" id="IPR006047">
    <property type="entry name" value="GH13_cat_dom"/>
</dbReference>
<organism evidence="15 16">
    <name type="scientific">Weissella confusa</name>
    <name type="common">Lactobacillus confusus</name>
    <dbReference type="NCBI Taxonomy" id="1583"/>
    <lineage>
        <taxon>Bacteria</taxon>
        <taxon>Bacillati</taxon>
        <taxon>Bacillota</taxon>
        <taxon>Bacilli</taxon>
        <taxon>Lactobacillales</taxon>
        <taxon>Lactobacillaceae</taxon>
        <taxon>Weissella</taxon>
    </lineage>
</organism>
<dbReference type="Proteomes" id="UP000728106">
    <property type="component" value="Unassembled WGS sequence"/>
</dbReference>
<comment type="function">
    <text evidence="2">Catalyzes the formation of the alpha-1,6-glucosidic linkages in glycogen by scission of a 1,4-alpha-linked oligosaccharide from growing alpha-1,4-glucan chains and the subsequent attachment of the oligosaccharide to the alpha-1,6 position.</text>
</comment>
<feature type="active site" description="Proton donor" evidence="12">
    <location>
        <position position="360"/>
    </location>
</feature>
<dbReference type="NCBIfam" id="TIGR01515">
    <property type="entry name" value="branching_enzym"/>
    <property type="match status" value="1"/>
</dbReference>
<dbReference type="GO" id="GO:0003844">
    <property type="term" value="F:1,4-alpha-glucan branching enzyme activity"/>
    <property type="evidence" value="ECO:0007669"/>
    <property type="project" value="UniProtKB-UniRule"/>
</dbReference>
<dbReference type="Pfam" id="PF02922">
    <property type="entry name" value="CBM_48"/>
    <property type="match status" value="1"/>
</dbReference>
<accession>A0A4Z0RHM5</accession>
<keyword evidence="16" id="KW-1185">Reference proteome</keyword>
<feature type="active site" description="Nucleophile" evidence="12">
    <location>
        <position position="308"/>
    </location>
</feature>
<comment type="pathway">
    <text evidence="3">Glycan biosynthesis; glycogen biosynthesis.</text>
</comment>
<evidence type="ECO:0000313" key="14">
    <source>
        <dbReference type="EMBL" id="MBJ7633344.1"/>
    </source>
</evidence>
<protein>
    <recommendedName>
        <fullName evidence="5 11">1,4-alpha-glucan branching enzyme</fullName>
        <ecNumber evidence="5 11">2.4.1.18</ecNumber>
    </recommendedName>
</protein>
<comment type="catalytic activity">
    <reaction evidence="1">
        <text>Transfers a segment of a (1-&gt;4)-alpha-D-glucan chain to a primary hydroxy group in a similar glucan chain.</text>
        <dbReference type="EC" id="2.4.1.18"/>
    </reaction>
</comment>
<dbReference type="GO" id="GO:0043169">
    <property type="term" value="F:cation binding"/>
    <property type="evidence" value="ECO:0007669"/>
    <property type="project" value="InterPro"/>
</dbReference>
<dbReference type="CDD" id="cd02855">
    <property type="entry name" value="E_set_GBE_prok_N"/>
    <property type="match status" value="1"/>
</dbReference>
<dbReference type="CDD" id="cd11322">
    <property type="entry name" value="AmyAc_Glg_BE"/>
    <property type="match status" value="1"/>
</dbReference>
<dbReference type="EC" id="2.4.1.18" evidence="5 11"/>
<keyword evidence="7" id="KW-0328">Glycosyltransferase</keyword>
<reference evidence="15" key="1">
    <citation type="submission" date="2020-02" db="EMBL/GenBank/DDBJ databases">
        <authorList>
            <person name="Fontana A."/>
            <person name="Patrone V."/>
            <person name="Morelli L."/>
        </authorList>
    </citation>
    <scope>NUCLEOTIDE SEQUENCE</scope>
    <source>
        <strain evidence="14">CCUG 30943</strain>
        <strain evidence="15">CCUG 43002</strain>
    </source>
</reference>
<dbReference type="InterPro" id="IPR037439">
    <property type="entry name" value="Branching_enzy"/>
</dbReference>
<dbReference type="PANTHER" id="PTHR43651">
    <property type="entry name" value="1,4-ALPHA-GLUCAN-BRANCHING ENZYME"/>
    <property type="match status" value="1"/>
</dbReference>
<keyword evidence="9" id="KW-0320">Glycogen biosynthesis</keyword>
<evidence type="ECO:0000256" key="4">
    <source>
        <dbReference type="ARBA" id="ARBA00009000"/>
    </source>
</evidence>
<dbReference type="NCBIfam" id="NF008967">
    <property type="entry name" value="PRK12313.1"/>
    <property type="match status" value="1"/>
</dbReference>
<evidence type="ECO:0000256" key="11">
    <source>
        <dbReference type="NCBIfam" id="TIGR01515"/>
    </source>
</evidence>
<feature type="domain" description="Glycosyl hydrolase family 13 catalytic" evidence="13">
    <location>
        <begin position="151"/>
        <end position="496"/>
    </location>
</feature>
<proteinExistence type="inferred from homology"/>
<evidence type="ECO:0000256" key="2">
    <source>
        <dbReference type="ARBA" id="ARBA00002953"/>
    </source>
</evidence>
<dbReference type="SUPFAM" id="SSF51011">
    <property type="entry name" value="Glycosyl hydrolase domain"/>
    <property type="match status" value="1"/>
</dbReference>
<evidence type="ECO:0000259" key="13">
    <source>
        <dbReference type="SMART" id="SM00642"/>
    </source>
</evidence>
<dbReference type="InterPro" id="IPR014756">
    <property type="entry name" value="Ig_E-set"/>
</dbReference>
<dbReference type="InterPro" id="IPR013780">
    <property type="entry name" value="Glyco_hydro_b"/>
</dbReference>
<comment type="similarity">
    <text evidence="4">Belongs to the glycosyl hydrolase 13 family. GlgB subfamily.</text>
</comment>
<dbReference type="PANTHER" id="PTHR43651:SF3">
    <property type="entry name" value="1,4-ALPHA-GLUCAN-BRANCHING ENZYME"/>
    <property type="match status" value="1"/>
</dbReference>
<evidence type="ECO:0000256" key="7">
    <source>
        <dbReference type="ARBA" id="ARBA00022676"/>
    </source>
</evidence>
<dbReference type="Gene3D" id="2.60.40.10">
    <property type="entry name" value="Immunoglobulins"/>
    <property type="match status" value="1"/>
</dbReference>
<dbReference type="GO" id="GO:0005978">
    <property type="term" value="P:glycogen biosynthetic process"/>
    <property type="evidence" value="ECO:0007669"/>
    <property type="project" value="UniProtKB-UniRule"/>
</dbReference>
<dbReference type="GO" id="GO:0004553">
    <property type="term" value="F:hydrolase activity, hydrolyzing O-glycosyl compounds"/>
    <property type="evidence" value="ECO:0007669"/>
    <property type="project" value="InterPro"/>
</dbReference>
<evidence type="ECO:0000313" key="16">
    <source>
        <dbReference type="Proteomes" id="UP000728106"/>
    </source>
</evidence>
<evidence type="ECO:0000256" key="5">
    <source>
        <dbReference type="ARBA" id="ARBA00012541"/>
    </source>
</evidence>
<comment type="caution">
    <text evidence="15">The sequence shown here is derived from an EMBL/GenBank/DDBJ whole genome shotgun (WGS) entry which is preliminary data.</text>
</comment>
<evidence type="ECO:0000256" key="12">
    <source>
        <dbReference type="PIRSR" id="PIRSR000463-1"/>
    </source>
</evidence>
<dbReference type="InterPro" id="IPR006407">
    <property type="entry name" value="GlgB"/>
</dbReference>
<evidence type="ECO:0000256" key="1">
    <source>
        <dbReference type="ARBA" id="ARBA00000826"/>
    </source>
</evidence>
<name>A0A4Z0RHM5_WEICO</name>
<dbReference type="InterPro" id="IPR013783">
    <property type="entry name" value="Ig-like_fold"/>
</dbReference>
<dbReference type="PIRSF" id="PIRSF000463">
    <property type="entry name" value="GlgB"/>
    <property type="match status" value="1"/>
</dbReference>
<gene>
    <name evidence="15" type="primary">glgB</name>
    <name evidence="15" type="ORF">HAU20_10070</name>
    <name evidence="14" type="ORF">HAU43_09650</name>
</gene>
<dbReference type="EMBL" id="JAAOCP010000015">
    <property type="protein sequence ID" value="MBJ7639719.1"/>
    <property type="molecule type" value="Genomic_DNA"/>
</dbReference>
<evidence type="ECO:0000256" key="3">
    <source>
        <dbReference type="ARBA" id="ARBA00004964"/>
    </source>
</evidence>
<evidence type="ECO:0000256" key="9">
    <source>
        <dbReference type="ARBA" id="ARBA00023056"/>
    </source>
</evidence>
<dbReference type="Pfam" id="PF02806">
    <property type="entry name" value="Alpha-amylase_C"/>
    <property type="match status" value="1"/>
</dbReference>
<dbReference type="SMART" id="SM00642">
    <property type="entry name" value="Aamy"/>
    <property type="match status" value="1"/>
</dbReference>
<sequence length="631" mass="73295">MLKPHVLNESLQAAYLFNTGQSYRADKFLGVTRNGQELTFRVWAPHAEEIHLVSAHCDWAIHDDFAMTPLEETGVWEVTTDVLDEGDYYKYAIKTRDGEVLLRTDPFAHEYEKKPGIAAIVNTDSYKWHDGLYRGRQGRRDKLNQPVNIYEMHMTSWRRHMDGSYMSYRELADQLIPYVKEMGYTHIEMLPITEHLLDMSWGYQTYGFFAATSRMGRLQDLQYFVDEAHKANIGVILDFVPGHFIKNYDALYQFDGTPTFESGDRTIAENVRWGTWNFDLGKSQVQSFLISAALFWLEDVHFDGLRVDGVSNIIYINQDAGKEDWRNEDGTAYDYAGIAFLQKLNAIIHNRVPAALMFAEEATAYPGVTSPEGLGFDFKWNMGWMHDTLDFFELDYLYRPGAFNNLTFSFMYTFDEQFTLPLSHDEVVHGKKSLMHKMFGDRYNQFANLRTMMVWMMMHPGKKLRFMGSEWGQFLEWRDEEPLEWRDLEDGLNRSMQHFTAELNKLYRDQHALWEQDFVPEGVDFSQTDEGYRGTMAFMRRGKKASDTLIMAMNTLPVQKNDYRVIVPKAGKYEVLLNTENSDFGGTWKHIPTEHEAFLAGDHYEISVILPATGALIIKQKKQTRGKKNEG</sequence>
<dbReference type="Gene3D" id="2.60.40.1180">
    <property type="entry name" value="Golgi alpha-mannosidase II"/>
    <property type="match status" value="1"/>
</dbReference>
<evidence type="ECO:0000313" key="15">
    <source>
        <dbReference type="EMBL" id="MBJ7639719.1"/>
    </source>
</evidence>
<dbReference type="EMBL" id="JAAOCX010000015">
    <property type="protein sequence ID" value="MBJ7633344.1"/>
    <property type="molecule type" value="Genomic_DNA"/>
</dbReference>
<reference evidence="15 16" key="2">
    <citation type="journal article" date="2021" name="Int. J. Food Microbiol.">
        <title>Safety demonstration of a microbial species for use in the food chain: Weissella confusa.</title>
        <authorList>
            <person name="Bourdichon F."/>
            <person name="Patrone V."/>
            <person name="Fontana A."/>
            <person name="Milani G."/>
            <person name="Morelli L."/>
        </authorList>
    </citation>
    <scope>NUCLEOTIDE SEQUENCE [LARGE SCALE GENOMIC DNA]</scope>
    <source>
        <strain evidence="14">CCUG 30943</strain>
        <strain evidence="15 16">CCUG 43002</strain>
    </source>
</reference>
<dbReference type="AlphaFoldDB" id="A0A4Z0RHM5"/>